<evidence type="ECO:0000313" key="2">
    <source>
        <dbReference type="Proteomes" id="UP000054018"/>
    </source>
</evidence>
<evidence type="ECO:0000313" key="1">
    <source>
        <dbReference type="EMBL" id="KIK17485.1"/>
    </source>
</evidence>
<dbReference type="EMBL" id="KN833826">
    <property type="protein sequence ID" value="KIK17485.1"/>
    <property type="molecule type" value="Genomic_DNA"/>
</dbReference>
<name>A0A0C9XYF0_9AGAM</name>
<sequence length="125" mass="13918">MRFDTRVADCSSTIPVLYYEVSSPSFANPQNFPHDFFSACQPRVPNFETDFVVPLTNRGLLKCYSTLPQTLQYRCSERVIIEQTGQCLCNLVCGYDTLQINSKRVNKAGAGSCGSSHATTCAFDR</sequence>
<keyword evidence="2" id="KW-1185">Reference proteome</keyword>
<protein>
    <submittedName>
        <fullName evidence="1">Uncharacterized protein</fullName>
    </submittedName>
</protein>
<organism evidence="1 2">
    <name type="scientific">Pisolithus microcarpus 441</name>
    <dbReference type="NCBI Taxonomy" id="765257"/>
    <lineage>
        <taxon>Eukaryota</taxon>
        <taxon>Fungi</taxon>
        <taxon>Dikarya</taxon>
        <taxon>Basidiomycota</taxon>
        <taxon>Agaricomycotina</taxon>
        <taxon>Agaricomycetes</taxon>
        <taxon>Agaricomycetidae</taxon>
        <taxon>Boletales</taxon>
        <taxon>Sclerodermatineae</taxon>
        <taxon>Pisolithaceae</taxon>
        <taxon>Pisolithus</taxon>
    </lineage>
</organism>
<dbReference type="AlphaFoldDB" id="A0A0C9XYF0"/>
<gene>
    <name evidence="1" type="ORF">PISMIDRAFT_685252</name>
</gene>
<accession>A0A0C9XYF0</accession>
<dbReference type="HOGENOM" id="CLU_1993514_0_0_1"/>
<reference evidence="2" key="2">
    <citation type="submission" date="2015-01" db="EMBL/GenBank/DDBJ databases">
        <title>Evolutionary Origins and Diversification of the Mycorrhizal Mutualists.</title>
        <authorList>
            <consortium name="DOE Joint Genome Institute"/>
            <consortium name="Mycorrhizal Genomics Consortium"/>
            <person name="Kohler A."/>
            <person name="Kuo A."/>
            <person name="Nagy L.G."/>
            <person name="Floudas D."/>
            <person name="Copeland A."/>
            <person name="Barry K.W."/>
            <person name="Cichocki N."/>
            <person name="Veneault-Fourrey C."/>
            <person name="LaButti K."/>
            <person name="Lindquist E.A."/>
            <person name="Lipzen A."/>
            <person name="Lundell T."/>
            <person name="Morin E."/>
            <person name="Murat C."/>
            <person name="Riley R."/>
            <person name="Ohm R."/>
            <person name="Sun H."/>
            <person name="Tunlid A."/>
            <person name="Henrissat B."/>
            <person name="Grigoriev I.V."/>
            <person name="Hibbett D.S."/>
            <person name="Martin F."/>
        </authorList>
    </citation>
    <scope>NUCLEOTIDE SEQUENCE [LARGE SCALE GENOMIC DNA]</scope>
    <source>
        <strain evidence="2">441</strain>
    </source>
</reference>
<dbReference type="Proteomes" id="UP000054018">
    <property type="component" value="Unassembled WGS sequence"/>
</dbReference>
<proteinExistence type="predicted"/>
<reference evidence="1 2" key="1">
    <citation type="submission" date="2014-04" db="EMBL/GenBank/DDBJ databases">
        <authorList>
            <consortium name="DOE Joint Genome Institute"/>
            <person name="Kuo A."/>
            <person name="Kohler A."/>
            <person name="Costa M.D."/>
            <person name="Nagy L.G."/>
            <person name="Floudas D."/>
            <person name="Copeland A."/>
            <person name="Barry K.W."/>
            <person name="Cichocki N."/>
            <person name="Veneault-Fourrey C."/>
            <person name="LaButti K."/>
            <person name="Lindquist E.A."/>
            <person name="Lipzen A."/>
            <person name="Lundell T."/>
            <person name="Morin E."/>
            <person name="Murat C."/>
            <person name="Sun H."/>
            <person name="Tunlid A."/>
            <person name="Henrissat B."/>
            <person name="Grigoriev I.V."/>
            <person name="Hibbett D.S."/>
            <person name="Martin F."/>
            <person name="Nordberg H.P."/>
            <person name="Cantor M.N."/>
            <person name="Hua S.X."/>
        </authorList>
    </citation>
    <scope>NUCLEOTIDE SEQUENCE [LARGE SCALE GENOMIC DNA]</scope>
    <source>
        <strain evidence="1 2">441</strain>
    </source>
</reference>